<sequence>MADAGVPLLDIEELAGTVHIGIIGGSGLYALDNLAVIGAVYPHTPWGHPSDHITICATSSGTKVAFLPRHGKGHFWTPSEVPARANLAALKRLGVRSILASSPSASLRENPPSDFCLYALDNLAVIGAVYPHTPWGHPSDHITICATSSGTKVAFLPRHGKGHFWTPSEVPARANLAALKRLGVRSILAFSAVGSLREEIRPGDFVLPEQIIDRTKGIRPASFFDKGIVGHVPFGDPFHAPLASLIAAHAGALQGAAKLHAAPDRRATLICMGGAVVLDSHRVAPVPVVIAYQMVCMATDYDCWREEHEAVTVETVVATMHANKDNAKRLVEAVIPDLEVAVKDIEGAFFDKIRGAAKFAVMTAPEKVLPEAAERVRYLHPQYTYAATN</sequence>
<dbReference type="PANTHER" id="PTHR42679:SF2">
    <property type="entry name" value="S-METHYL-5'-THIOADENOSINE PHOSPHORYLASE"/>
    <property type="match status" value="1"/>
</dbReference>
<dbReference type="eggNOG" id="KOG3985">
    <property type="taxonomic scope" value="Eukaryota"/>
</dbReference>
<dbReference type="Pfam" id="PF01048">
    <property type="entry name" value="PNP_UDP_1"/>
    <property type="match status" value="1"/>
</dbReference>
<name>A0A0L0SSU6_ALLM3</name>
<dbReference type="VEuPathDB" id="FungiDB:AMAG_09625"/>
<keyword evidence="3" id="KW-0660">Purine salvage</keyword>
<gene>
    <name evidence="5" type="ORF">AMAG_09625</name>
</gene>
<accession>A0A0L0SSU6</accession>
<dbReference type="EMBL" id="GG745348">
    <property type="protein sequence ID" value="KNE65643.1"/>
    <property type="molecule type" value="Genomic_DNA"/>
</dbReference>
<proteinExistence type="predicted"/>
<dbReference type="Proteomes" id="UP000054350">
    <property type="component" value="Unassembled WGS sequence"/>
</dbReference>
<evidence type="ECO:0000256" key="2">
    <source>
        <dbReference type="ARBA" id="ARBA00022679"/>
    </source>
</evidence>
<dbReference type="OrthoDB" id="431409at2759"/>
<evidence type="ECO:0000256" key="3">
    <source>
        <dbReference type="ARBA" id="ARBA00022726"/>
    </source>
</evidence>
<evidence type="ECO:0000259" key="4">
    <source>
        <dbReference type="Pfam" id="PF01048"/>
    </source>
</evidence>
<dbReference type="GO" id="GO:0006166">
    <property type="term" value="P:purine ribonucleoside salvage"/>
    <property type="evidence" value="ECO:0007669"/>
    <property type="project" value="UniProtKB-KW"/>
</dbReference>
<dbReference type="InterPro" id="IPR010044">
    <property type="entry name" value="MTAP"/>
</dbReference>
<dbReference type="GO" id="GO:0017061">
    <property type="term" value="F:S-methyl-5-thioadenosine phosphorylase activity"/>
    <property type="evidence" value="ECO:0007669"/>
    <property type="project" value="InterPro"/>
</dbReference>
<organism evidence="5 6">
    <name type="scientific">Allomyces macrogynus (strain ATCC 38327)</name>
    <name type="common">Allomyces javanicus var. macrogynus</name>
    <dbReference type="NCBI Taxonomy" id="578462"/>
    <lineage>
        <taxon>Eukaryota</taxon>
        <taxon>Fungi</taxon>
        <taxon>Fungi incertae sedis</taxon>
        <taxon>Blastocladiomycota</taxon>
        <taxon>Blastocladiomycetes</taxon>
        <taxon>Blastocladiales</taxon>
        <taxon>Blastocladiaceae</taxon>
        <taxon>Allomyces</taxon>
    </lineage>
</organism>
<keyword evidence="1" id="KW-0328">Glycosyltransferase</keyword>
<dbReference type="STRING" id="578462.A0A0L0SSU6"/>
<dbReference type="SUPFAM" id="SSF53167">
    <property type="entry name" value="Purine and uridine phosphorylases"/>
    <property type="match status" value="2"/>
</dbReference>
<reference evidence="5 6" key="1">
    <citation type="submission" date="2009-11" db="EMBL/GenBank/DDBJ databases">
        <title>Annotation of Allomyces macrogynus ATCC 38327.</title>
        <authorList>
            <consortium name="The Broad Institute Genome Sequencing Platform"/>
            <person name="Russ C."/>
            <person name="Cuomo C."/>
            <person name="Burger G."/>
            <person name="Gray M.W."/>
            <person name="Holland P.W.H."/>
            <person name="King N."/>
            <person name="Lang F.B.F."/>
            <person name="Roger A.J."/>
            <person name="Ruiz-Trillo I."/>
            <person name="Young S.K."/>
            <person name="Zeng Q."/>
            <person name="Gargeya S."/>
            <person name="Fitzgerald M."/>
            <person name="Haas B."/>
            <person name="Abouelleil A."/>
            <person name="Alvarado L."/>
            <person name="Arachchi H.M."/>
            <person name="Berlin A."/>
            <person name="Chapman S.B."/>
            <person name="Gearin G."/>
            <person name="Goldberg J."/>
            <person name="Griggs A."/>
            <person name="Gujja S."/>
            <person name="Hansen M."/>
            <person name="Heiman D."/>
            <person name="Howarth C."/>
            <person name="Larimer J."/>
            <person name="Lui A."/>
            <person name="MacDonald P.J.P."/>
            <person name="McCowen C."/>
            <person name="Montmayeur A."/>
            <person name="Murphy C."/>
            <person name="Neiman D."/>
            <person name="Pearson M."/>
            <person name="Priest M."/>
            <person name="Roberts A."/>
            <person name="Saif S."/>
            <person name="Shea T."/>
            <person name="Sisk P."/>
            <person name="Stolte C."/>
            <person name="Sykes S."/>
            <person name="Wortman J."/>
            <person name="Nusbaum C."/>
            <person name="Birren B."/>
        </authorList>
    </citation>
    <scope>NUCLEOTIDE SEQUENCE [LARGE SCALE GENOMIC DNA]</scope>
    <source>
        <strain evidence="5 6">ATCC 38327</strain>
    </source>
</reference>
<feature type="domain" description="Nucleoside phosphorylase" evidence="4">
    <location>
        <begin position="126"/>
        <end position="259"/>
    </location>
</feature>
<evidence type="ECO:0000256" key="1">
    <source>
        <dbReference type="ARBA" id="ARBA00022676"/>
    </source>
</evidence>
<evidence type="ECO:0000313" key="6">
    <source>
        <dbReference type="Proteomes" id="UP000054350"/>
    </source>
</evidence>
<dbReference type="GO" id="GO:0005829">
    <property type="term" value="C:cytosol"/>
    <property type="evidence" value="ECO:0007669"/>
    <property type="project" value="TreeGrafter"/>
</dbReference>
<dbReference type="Gene3D" id="3.40.50.1580">
    <property type="entry name" value="Nucleoside phosphorylase domain"/>
    <property type="match status" value="3"/>
</dbReference>
<keyword evidence="2" id="KW-0808">Transferase</keyword>
<dbReference type="InterPro" id="IPR035994">
    <property type="entry name" value="Nucleoside_phosphorylase_sf"/>
</dbReference>
<dbReference type="AlphaFoldDB" id="A0A0L0SSU6"/>
<dbReference type="GO" id="GO:0019509">
    <property type="term" value="P:L-methionine salvage from methylthioadenosine"/>
    <property type="evidence" value="ECO:0007669"/>
    <property type="project" value="TreeGrafter"/>
</dbReference>
<dbReference type="InterPro" id="IPR000845">
    <property type="entry name" value="Nucleoside_phosphorylase_d"/>
</dbReference>
<protein>
    <recommendedName>
        <fullName evidence="4">Nucleoside phosphorylase domain-containing protein</fullName>
    </recommendedName>
</protein>
<dbReference type="CDD" id="cd09010">
    <property type="entry name" value="MTAP_SsMTAPII_like_MTIP"/>
    <property type="match status" value="1"/>
</dbReference>
<dbReference type="OMA" id="PSDFCLY"/>
<evidence type="ECO:0000313" key="5">
    <source>
        <dbReference type="EMBL" id="KNE65643.1"/>
    </source>
</evidence>
<keyword evidence="6" id="KW-1185">Reference proteome</keyword>
<reference evidence="6" key="2">
    <citation type="submission" date="2009-11" db="EMBL/GenBank/DDBJ databases">
        <title>The Genome Sequence of Allomyces macrogynus strain ATCC 38327.</title>
        <authorList>
            <consortium name="The Broad Institute Genome Sequencing Platform"/>
            <person name="Russ C."/>
            <person name="Cuomo C."/>
            <person name="Shea T."/>
            <person name="Young S.K."/>
            <person name="Zeng Q."/>
            <person name="Koehrsen M."/>
            <person name="Haas B."/>
            <person name="Borodovsky M."/>
            <person name="Guigo R."/>
            <person name="Alvarado L."/>
            <person name="Berlin A."/>
            <person name="Borenstein D."/>
            <person name="Chen Z."/>
            <person name="Engels R."/>
            <person name="Freedman E."/>
            <person name="Gellesch M."/>
            <person name="Goldberg J."/>
            <person name="Griggs A."/>
            <person name="Gujja S."/>
            <person name="Heiman D."/>
            <person name="Hepburn T."/>
            <person name="Howarth C."/>
            <person name="Jen D."/>
            <person name="Larson L."/>
            <person name="Lewis B."/>
            <person name="Mehta T."/>
            <person name="Park D."/>
            <person name="Pearson M."/>
            <person name="Roberts A."/>
            <person name="Saif S."/>
            <person name="Shenoy N."/>
            <person name="Sisk P."/>
            <person name="Stolte C."/>
            <person name="Sykes S."/>
            <person name="Walk T."/>
            <person name="White J."/>
            <person name="Yandava C."/>
            <person name="Burger G."/>
            <person name="Gray M.W."/>
            <person name="Holland P.W.H."/>
            <person name="King N."/>
            <person name="Lang F.B.F."/>
            <person name="Roger A.J."/>
            <person name="Ruiz-Trillo I."/>
            <person name="Lander E."/>
            <person name="Nusbaum C."/>
        </authorList>
    </citation>
    <scope>NUCLEOTIDE SEQUENCE [LARGE SCALE GENOMIC DNA]</scope>
    <source>
        <strain evidence="6">ATCC 38327</strain>
    </source>
</reference>
<dbReference type="PANTHER" id="PTHR42679">
    <property type="entry name" value="S-METHYL-5'-THIOADENOSINE PHOSPHORYLASE"/>
    <property type="match status" value="1"/>
</dbReference>